<name>A0A9W6X9X2_9STRA</name>
<dbReference type="AlphaFoldDB" id="A0A9W6X9X2"/>
<feature type="compositionally biased region" description="Polar residues" evidence="1">
    <location>
        <begin position="94"/>
        <end position="115"/>
    </location>
</feature>
<dbReference type="EMBL" id="BSXT01000813">
    <property type="protein sequence ID" value="GMF34497.1"/>
    <property type="molecule type" value="Genomic_DNA"/>
</dbReference>
<keyword evidence="3" id="KW-1185">Reference proteome</keyword>
<organism evidence="2 3">
    <name type="scientific">Phytophthora fragariaefolia</name>
    <dbReference type="NCBI Taxonomy" id="1490495"/>
    <lineage>
        <taxon>Eukaryota</taxon>
        <taxon>Sar</taxon>
        <taxon>Stramenopiles</taxon>
        <taxon>Oomycota</taxon>
        <taxon>Peronosporomycetes</taxon>
        <taxon>Peronosporales</taxon>
        <taxon>Peronosporaceae</taxon>
        <taxon>Phytophthora</taxon>
    </lineage>
</organism>
<sequence length="141" mass="14902">MLMLELRQIGDLQGPLAPPQMATGKLDAVKSLMSLLKEAGLVAGRFDANDILDLYLDRIQSSTQGLFDRLKALVGGAQPRTAPVMPAPGLPTHIGSTECRTASPYVSTAEGSDTSSEPRRMPLGPSGAAMLQARSQIQQGE</sequence>
<protein>
    <submittedName>
        <fullName evidence="2">Unnamed protein product</fullName>
    </submittedName>
</protein>
<gene>
    <name evidence="2" type="ORF">Pfra01_000888100</name>
</gene>
<feature type="region of interest" description="Disordered" evidence="1">
    <location>
        <begin position="79"/>
        <end position="141"/>
    </location>
</feature>
<reference evidence="2" key="1">
    <citation type="submission" date="2023-04" db="EMBL/GenBank/DDBJ databases">
        <title>Phytophthora fragariaefolia NBRC 109709.</title>
        <authorList>
            <person name="Ichikawa N."/>
            <person name="Sato H."/>
            <person name="Tonouchi N."/>
        </authorList>
    </citation>
    <scope>NUCLEOTIDE SEQUENCE</scope>
    <source>
        <strain evidence="2">NBRC 109709</strain>
    </source>
</reference>
<evidence type="ECO:0000256" key="1">
    <source>
        <dbReference type="SAM" id="MobiDB-lite"/>
    </source>
</evidence>
<comment type="caution">
    <text evidence="2">The sequence shown here is derived from an EMBL/GenBank/DDBJ whole genome shotgun (WGS) entry which is preliminary data.</text>
</comment>
<accession>A0A9W6X9X2</accession>
<evidence type="ECO:0000313" key="3">
    <source>
        <dbReference type="Proteomes" id="UP001165121"/>
    </source>
</evidence>
<dbReference type="OrthoDB" id="129018at2759"/>
<evidence type="ECO:0000313" key="2">
    <source>
        <dbReference type="EMBL" id="GMF34497.1"/>
    </source>
</evidence>
<dbReference type="Proteomes" id="UP001165121">
    <property type="component" value="Unassembled WGS sequence"/>
</dbReference>
<proteinExistence type="predicted"/>